<dbReference type="Proteomes" id="UP000571554">
    <property type="component" value="Unassembled WGS sequence"/>
</dbReference>
<comment type="caution">
    <text evidence="1">The sequence shown here is derived from an EMBL/GenBank/DDBJ whole genome shotgun (WGS) entry which is preliminary data.</text>
</comment>
<organism evidence="1 2">
    <name type="scientific">Paraburkholderia bannensis</name>
    <dbReference type="NCBI Taxonomy" id="765414"/>
    <lineage>
        <taxon>Bacteria</taxon>
        <taxon>Pseudomonadati</taxon>
        <taxon>Pseudomonadota</taxon>
        <taxon>Betaproteobacteria</taxon>
        <taxon>Burkholderiales</taxon>
        <taxon>Burkholderiaceae</taxon>
        <taxon>Paraburkholderia</taxon>
    </lineage>
</organism>
<dbReference type="CDD" id="cd16439">
    <property type="entry name" value="beta_Kdo_transferase_KpsC_2"/>
    <property type="match status" value="1"/>
</dbReference>
<dbReference type="AlphaFoldDB" id="A0A7W9WT91"/>
<name>A0A7W9WT91_9BURK</name>
<dbReference type="InterPro" id="IPR007833">
    <property type="entry name" value="Capsule_polysaccharide_synth"/>
</dbReference>
<accession>A0A7W9WT91</accession>
<dbReference type="GO" id="GO:0000271">
    <property type="term" value="P:polysaccharide biosynthetic process"/>
    <property type="evidence" value="ECO:0007669"/>
    <property type="project" value="InterPro"/>
</dbReference>
<reference evidence="1 2" key="1">
    <citation type="submission" date="2020-08" db="EMBL/GenBank/DDBJ databases">
        <title>Above-ground endophytic microbial communities from plants in different locations in the United States.</title>
        <authorList>
            <person name="Frank C."/>
        </authorList>
    </citation>
    <scope>NUCLEOTIDE SEQUENCE [LARGE SCALE GENOMIC DNA]</scope>
    <source>
        <strain evidence="1 2">WP4_2_2</strain>
    </source>
</reference>
<keyword evidence="2" id="KW-1185">Reference proteome</keyword>
<proteinExistence type="predicted"/>
<dbReference type="GO" id="GO:0015774">
    <property type="term" value="P:polysaccharide transport"/>
    <property type="evidence" value="ECO:0007669"/>
    <property type="project" value="InterPro"/>
</dbReference>
<dbReference type="RefSeq" id="WP_260175197.1">
    <property type="nucleotide sequence ID" value="NZ_JACHBW010000007.1"/>
</dbReference>
<evidence type="ECO:0000313" key="1">
    <source>
        <dbReference type="EMBL" id="MBB6103046.1"/>
    </source>
</evidence>
<evidence type="ECO:0000313" key="2">
    <source>
        <dbReference type="Proteomes" id="UP000571554"/>
    </source>
</evidence>
<sequence>MARVRLTHALDPARRTPRPATPLQLADASTERVLLIDERSSSTHDSLGARARRAAFARMVASAETAHPRAQFWLIRSRANGRGCWLSQACDALPHGIFHASADSTACATIDQVDRVYTLAAPEGLHALLANVPLHVFGSPWYAGWGITHDEHPQPARQSRPTLAALFDIAFLHFGRYLDPATHTPGTLDTFLDSLELQRQVAARFEALGDVVGVRFQWWKRPFATPYLGAGGHALRWADSTAEVAPHECAALWGARSAEGLASGVRQIRIEDGFLHSLGLGSDMNAPHSQVIDTRGLYFDASRPSDLSMLLNETSFTDDELKRAGRLRAQIVASGLTKYNLGRRKPQWQAPAGKRVVLVPGQVADDASIRLGTRAISTADALLKEVRARRPHAFIVYKPHPDVMSGNRNGLIDAQRLADIVDTQSDVLSLIEASDEIHTLSSLAGFDALLRGKEVHAYGMPFYAGWGLTHDALAPLPWRERTLTLDMLTAGALLRYPLYWDWDLGIFTTPEAIAARLAPGAARPLRSVQGDRWRFWRKARRWTHNALAHLAWRIGQRVGQTRNG</sequence>
<protein>
    <submittedName>
        <fullName evidence="1">Capsular polysaccharide export protein</fullName>
    </submittedName>
</protein>
<gene>
    <name evidence="1" type="ORF">F4827_002899</name>
</gene>
<dbReference type="Pfam" id="PF05159">
    <property type="entry name" value="Capsule_synth"/>
    <property type="match status" value="2"/>
</dbReference>
<dbReference type="EMBL" id="JACHBW010000007">
    <property type="protein sequence ID" value="MBB6103046.1"/>
    <property type="molecule type" value="Genomic_DNA"/>
</dbReference>